<dbReference type="GO" id="GO:0046872">
    <property type="term" value="F:metal ion binding"/>
    <property type="evidence" value="ECO:0007669"/>
    <property type="project" value="UniProtKB-KW"/>
</dbReference>
<evidence type="ECO:0000256" key="4">
    <source>
        <dbReference type="ARBA" id="ARBA00023038"/>
    </source>
</evidence>
<accession>A0A401RVR7</accession>
<dbReference type="Gene3D" id="2.10.110.10">
    <property type="entry name" value="Cysteine Rich Protein"/>
    <property type="match status" value="1"/>
</dbReference>
<evidence type="ECO:0000313" key="8">
    <source>
        <dbReference type="EMBL" id="GCC22245.1"/>
    </source>
</evidence>
<dbReference type="GO" id="GO:0030018">
    <property type="term" value="C:Z disc"/>
    <property type="evidence" value="ECO:0007669"/>
    <property type="project" value="InterPro"/>
</dbReference>
<evidence type="ECO:0000256" key="2">
    <source>
        <dbReference type="ARBA" id="ARBA00022737"/>
    </source>
</evidence>
<evidence type="ECO:0000259" key="7">
    <source>
        <dbReference type="PROSITE" id="PS50023"/>
    </source>
</evidence>
<keyword evidence="1 6" id="KW-0479">Metal-binding</keyword>
<dbReference type="Pfam" id="PF00880">
    <property type="entry name" value="Nebulin"/>
    <property type="match status" value="16"/>
</dbReference>
<dbReference type="STRING" id="137246.A0A401RVR7"/>
<dbReference type="PROSITE" id="PS00478">
    <property type="entry name" value="LIM_DOMAIN_1"/>
    <property type="match status" value="1"/>
</dbReference>
<dbReference type="PRINTS" id="PR00510">
    <property type="entry name" value="NEBULIN"/>
</dbReference>
<name>A0A401RVR7_CHIPU</name>
<evidence type="ECO:0000256" key="5">
    <source>
        <dbReference type="ARBA" id="ARBA00023203"/>
    </source>
</evidence>
<dbReference type="InterPro" id="IPR055297">
    <property type="entry name" value="NEBU/NEBL"/>
</dbReference>
<evidence type="ECO:0000256" key="1">
    <source>
        <dbReference type="ARBA" id="ARBA00022723"/>
    </source>
</evidence>
<dbReference type="FunFam" id="2.10.110.10:FF:000110">
    <property type="entry name" value="Nebulin related anchoring protein"/>
    <property type="match status" value="1"/>
</dbReference>
<sequence length="1703" mass="196619">MNKPCARCGFDVYPAEKIVCIDQTWHKSCFHCEVCKMILTVNNFVSHQKKPYCQAHNPKVNKFTSILDTPLNLNVKKQSESSEIKYREEAEKFKSVFHWDIKSKQMEHASQVGRLASKVQYTKAWDETKESYHLPPDMPSLLQAQKNTELVSKHAYQAAYEEDKSWYSACVTNPELVRVAQAQKAISDVEYKRGHGEYISKYASVVDTPQLLHAKAGGILASDLKYHEDYEKNIKGNWSQAAGAQVAMTRENSVKYSQPEDVADYEETRGKGSFPAMITPAYYNAKRANELASDIKYKKDLARMKGSAQYHMLTAEEDLAMKRVKEVNKLVSEIEYKKDLDTSKGYSINYCETPQFKNIAKLSKFTSDLKYKEAYHNQVKGHYEGVGMDSRTLHCMKVGNLTSDRKYKADLEGDKMLCFYVADQAPSYETLKKLVPLKDMYYRQKVDKLKYASVTDTPEIVQARINAQQLSNLNYRAQYEKTKTQYTLPLEVPHLLKAKANAELYSDIKYKEFWEKNKGKGFHVKLDSIALLAAKASGELASDIKYKEAYEKTKGKAMRSKVYDSKTLHSLRVSKMSSEVEYKKNFVETNTKFHLPLDMVNLTHAKKAQALASDLYYRKRLHDYTLEPDDMKVTWAKKAYGLQSERKYRADLTWMKGVGWEAERCLDVEQARKAGDILSERKYRQRVDALKFTSVADTPQIIHAKKSQDLQSDLTYKATSEQNLHQYSISKDEPLFRQAKANAKYLSDKIYKSDWEAQKGKSFELRLDTIAILEAKAKRDLASDVKYKEMHERIKGKLIGVKDAMGDSQMAHSIQASKLQSDLEYKKKSEAMKTKIHLTMDMLELVHAKQAQSLATDRDYKKRFHQYTVLPGDMKIEWAKKAYALQSNNQYKSDLNWMRGVGWITCGSLNAEQAKKAGELFSEKKYRQHPYSLKFTSIIDSPQMIQAKISYNQAMDRLYREDGENIKHHYTLTKDLPEFLQAKTNAMNISEVRYRESWAKLRDGGYKLLLDAIPVQAAKASREIISDYKYKEAFEKAKGQMVGIQKLEDDLNISHSVHAARLNSDLKYRKDFEETKTNFHLPMDMVNLVHAKKAQALASDQNYRHAIHHYTTLPNDLRVQWAKHAYDLQSENLYRSDLNFMRGVAWISTGALGIEGVKKATALISEKKYRQHPYSLKFTQVTDSPDLTRAKLSNIIANERLYKAAGEIAQHHYTPIVGSPEHIRARMNSANFSEVKYKQSWLNQQALGYKLTLEAIPFQSAKASRQIASDYQYKNTFVKERGKHIGARSILDDPKMLHCMQIGKLQSEKLYKKESQDSRTQFHLSMDMVNLVHAKNAQALASDLGYKKLIHSYTVLPYDMKMQLAKKAYNQQSEVQYRSDLNFLRGVAWMAQGSPQIETMKKAGELISEKKYRQHPDTLKYTSVIDSADIIHAKNSYLQCSDRLYRSRYAQSMHRCTIPPDHPDFRRARINAYNISDKAYRTSWEQTRALGYDLRLDAIPFQTAKASREIASDYKYKEAFVREKGQHIGFRSVNDDTKLKHFLAASRLQSTKEYKKQFEEDKCKYKLHLEQPGFVQAKRSQEQASNVNYRQHLHHWTCDPEQLNVRHAKEAYKLQSDVAYKSDLNWIRGIGWTPPGYHKVEMVRRAADMAHAQGLDPREAAIQFEQFMHAQADRSTEESQRTDVMPDATEMLQVKKHKMKLTK</sequence>
<dbReference type="Pfam" id="PF00412">
    <property type="entry name" value="LIM"/>
    <property type="match status" value="1"/>
</dbReference>
<dbReference type="SMART" id="SM00132">
    <property type="entry name" value="LIM"/>
    <property type="match status" value="1"/>
</dbReference>
<reference evidence="8 9" key="1">
    <citation type="journal article" date="2018" name="Nat. Ecol. Evol.">
        <title>Shark genomes provide insights into elasmobranch evolution and the origin of vertebrates.</title>
        <authorList>
            <person name="Hara Y"/>
            <person name="Yamaguchi K"/>
            <person name="Onimaru K"/>
            <person name="Kadota M"/>
            <person name="Koyanagi M"/>
            <person name="Keeley SD"/>
            <person name="Tatsumi K"/>
            <person name="Tanaka K"/>
            <person name="Motone F"/>
            <person name="Kageyama Y"/>
            <person name="Nozu R"/>
            <person name="Adachi N"/>
            <person name="Nishimura O"/>
            <person name="Nakagawa R"/>
            <person name="Tanegashima C"/>
            <person name="Kiyatake I"/>
            <person name="Matsumoto R"/>
            <person name="Murakumo K"/>
            <person name="Nishida K"/>
            <person name="Terakita A"/>
            <person name="Kuratani S"/>
            <person name="Sato K"/>
            <person name="Hyodo S Kuraku.S."/>
        </authorList>
    </citation>
    <scope>NUCLEOTIDE SEQUENCE [LARGE SCALE GENOMIC DNA]</scope>
</reference>
<dbReference type="EMBL" id="BEZZ01000008">
    <property type="protein sequence ID" value="GCC22245.1"/>
    <property type="molecule type" value="Genomic_DNA"/>
</dbReference>
<dbReference type="PANTHER" id="PTHR11039">
    <property type="entry name" value="NEBULIN"/>
    <property type="match status" value="1"/>
</dbReference>
<proteinExistence type="predicted"/>
<dbReference type="InterPro" id="IPR013998">
    <property type="entry name" value="Nebulin-like"/>
</dbReference>
<keyword evidence="9" id="KW-1185">Reference proteome</keyword>
<dbReference type="SMART" id="SM00227">
    <property type="entry name" value="NEBU"/>
    <property type="match status" value="43"/>
</dbReference>
<dbReference type="PANTHER" id="PTHR11039:SF39">
    <property type="entry name" value="NEBULIN-RELATED-ANCHORING PROTEIN"/>
    <property type="match status" value="1"/>
</dbReference>
<keyword evidence="5" id="KW-0009">Actin-binding</keyword>
<dbReference type="GO" id="GO:0071691">
    <property type="term" value="P:cardiac muscle thin filament assembly"/>
    <property type="evidence" value="ECO:0007669"/>
    <property type="project" value="TreeGrafter"/>
</dbReference>
<dbReference type="CDD" id="cd09446">
    <property type="entry name" value="LIM_N_RAP"/>
    <property type="match status" value="1"/>
</dbReference>
<dbReference type="Proteomes" id="UP000287033">
    <property type="component" value="Unassembled WGS sequence"/>
</dbReference>
<keyword evidence="4 6" id="KW-0440">LIM domain</keyword>
<dbReference type="OMA" id="NERPYWT"/>
<keyword evidence="3 6" id="KW-0862">Zinc</keyword>
<dbReference type="SUPFAM" id="SSF57716">
    <property type="entry name" value="Glucocorticoid receptor-like (DNA-binding domain)"/>
    <property type="match status" value="1"/>
</dbReference>
<evidence type="ECO:0000313" key="9">
    <source>
        <dbReference type="Proteomes" id="UP000287033"/>
    </source>
</evidence>
<dbReference type="PROSITE" id="PS51216">
    <property type="entry name" value="NEBULIN"/>
    <property type="match status" value="29"/>
</dbReference>
<dbReference type="PROSITE" id="PS50023">
    <property type="entry name" value="LIM_DOMAIN_2"/>
    <property type="match status" value="1"/>
</dbReference>
<gene>
    <name evidence="8" type="ORF">chiPu_0000630</name>
</gene>
<feature type="domain" description="LIM zinc-binding" evidence="7">
    <location>
        <begin position="3"/>
        <end position="63"/>
    </location>
</feature>
<dbReference type="GO" id="GO:0051015">
    <property type="term" value="F:actin filament binding"/>
    <property type="evidence" value="ECO:0007669"/>
    <property type="project" value="InterPro"/>
</dbReference>
<protein>
    <recommendedName>
        <fullName evidence="7">LIM zinc-binding domain-containing protein</fullName>
    </recommendedName>
</protein>
<evidence type="ECO:0000256" key="6">
    <source>
        <dbReference type="PROSITE-ProRule" id="PRU00125"/>
    </source>
</evidence>
<organism evidence="8 9">
    <name type="scientific">Chiloscyllium punctatum</name>
    <name type="common">Brownbanded bambooshark</name>
    <name type="synonym">Hemiscyllium punctatum</name>
    <dbReference type="NCBI Taxonomy" id="137246"/>
    <lineage>
        <taxon>Eukaryota</taxon>
        <taxon>Metazoa</taxon>
        <taxon>Chordata</taxon>
        <taxon>Craniata</taxon>
        <taxon>Vertebrata</taxon>
        <taxon>Chondrichthyes</taxon>
        <taxon>Elasmobranchii</taxon>
        <taxon>Galeomorphii</taxon>
        <taxon>Galeoidea</taxon>
        <taxon>Orectolobiformes</taxon>
        <taxon>Hemiscylliidae</taxon>
        <taxon>Chiloscyllium</taxon>
    </lineage>
</organism>
<dbReference type="InterPro" id="IPR000900">
    <property type="entry name" value="Nebulin_repeat"/>
</dbReference>
<comment type="caution">
    <text evidence="8">The sequence shown here is derived from an EMBL/GenBank/DDBJ whole genome shotgun (WGS) entry which is preliminary data.</text>
</comment>
<evidence type="ECO:0000256" key="3">
    <source>
        <dbReference type="ARBA" id="ARBA00022833"/>
    </source>
</evidence>
<keyword evidence="2" id="KW-0677">Repeat</keyword>
<dbReference type="OrthoDB" id="9295290at2759"/>
<dbReference type="InterPro" id="IPR001781">
    <property type="entry name" value="Znf_LIM"/>
</dbReference>